<sequence>MYRPGGDGTQFRPVPAAPPPPRVMGGPFISPPPSLPPPGHPPLLAPPQGRPPIMQQPPILQQYSYPPPAPQPPPPVFVPPPVSLRSPVLPMHPSLPSMQSSLPSLQRPLPPQARPNLVPSLPPPRPLVQQPPLPMQAGFQSMSPSLPLVHPVSGPFQSPLVQVAPPMSFMPAPLPSFQPAPFLPPLPPCPPLENPPPPPPASPPPPSPPLPHVEESLRADLLPPEPPKPTDPEVLKNIDVLAAFVVKNGPRFESMARARQAGDPKFAFLFESDAEPEAAVSHEFYKWKKKSLALELGLEVENKKNSQVDAVAAHAKGAPPLPGDIPASPAMSDMDMEDDFTSSPVKEPMRQLESRGLLGAKGPNPHETPAIEEGHVIQKNAAVLAKHLAPPKVSEKMTGSSFVKAEEQKLRNGSSVLNSHDEMDPILHSVSNCSGEKVLIDSQSRPKVPELLQDSGLEHQEHRALRLSRWESLSSSVSNQAPDGVEDRGDQNAENSLNLTRGNSLITDQMDANGDSSTYTGSGTVAGRSPVQENGKTVTVDEFGRLVQKEAMESESEDDMRPRKRRRSYSRSRSRSSSRGRSRSRSRNRNRSRSRSRSRSYSSDSRGKRQVFSRSPPRRGRWSRSRSRSPHWQRNNSQSPLRDRWGGAARGDRDWRSERESYGRGRRGGRSSGPAVCFHYARGRCFRGSACKFLHPERETGQERGVQLADGPVAGSKNVDPTTNRPLIGADPVLHVVNEGKVEHVGKSTVSTRDRTDDSQAVNSTASKEGKLQAEQPALVKDSQALSHGSDFEKIEQSEKTPGEHLETGKGADEPVKIVVDNDQLGLVKSNINSDESLEEESTNRDIDANLKISKESEEKAIEQNMDARNEPLSHSQHSELEMDVIIDKDKVKLPTDSKKSGVKAENLDSSLGFEEITPGGSAEGAVDKSEVETVANLSRTPLISGAPDQGLSPVSSSPVKVLTNSMRIPSSPMNENLSNERSVHVPNPSDPVRYSSPAGSHVPNLASTSVSTRSSFPSNSPSVSQQMPISNPPVHGTPHNQFSHVAAILPHRGPGDITRQQPDILPQDRLLPDFEMHGPAKFFSNHTMLQQLGNRPHSAKEPWDSGARFSLSKEETTYSRVLDSNSRQYARSGPLGDGSQHAYPLSNIGTSPASVHNSLPWIGNTLAASRSTLSSNAEHYSYTLTTIPPLPSHLKLPGGSNLPNSSEQYDPLSDSLELGPSGTAKSSSKPSGDGRSIGTGFLENLSPGLDGEKGTALALATDVDTVNMNEAAADVGVVENVSPPGEWSPVQPGDVAIVAHDYSKSKKSNRGLKLLRTAVADRVKVLLKPAWKEGRLSKDAFKTIAKKAVEKVTGNLPSHHIPKSQEKVDQFMSVSSSKISKLVQGYIDKYSKV</sequence>
<feature type="region of interest" description="Disordered" evidence="3">
    <location>
        <begin position="1115"/>
        <end position="1145"/>
    </location>
</feature>
<feature type="compositionally biased region" description="Basic residues" evidence="3">
    <location>
        <begin position="562"/>
        <end position="598"/>
    </location>
</feature>
<feature type="compositionally biased region" description="Basic and acidic residues" evidence="3">
    <location>
        <begin position="641"/>
        <end position="663"/>
    </location>
</feature>
<feature type="compositionally biased region" description="Polar residues" evidence="3">
    <location>
        <begin position="967"/>
        <end position="981"/>
    </location>
</feature>
<feature type="region of interest" description="Disordered" evidence="3">
    <location>
        <begin position="967"/>
        <end position="1041"/>
    </location>
</feature>
<dbReference type="PROSITE" id="PS50103">
    <property type="entry name" value="ZF_C3H1"/>
    <property type="match status" value="1"/>
</dbReference>
<feature type="domain" description="SURP motif" evidence="5">
    <location>
        <begin position="237"/>
        <end position="285"/>
    </location>
</feature>
<feature type="compositionally biased region" description="Polar residues" evidence="3">
    <location>
        <begin position="492"/>
        <end position="507"/>
    </location>
</feature>
<dbReference type="GO" id="GO:0003723">
    <property type="term" value="F:RNA binding"/>
    <property type="evidence" value="ECO:0007669"/>
    <property type="project" value="InterPro"/>
</dbReference>
<dbReference type="OrthoDB" id="1935339at2759"/>
<feature type="compositionally biased region" description="Low complexity" evidence="3">
    <location>
        <begin position="51"/>
        <end position="62"/>
    </location>
</feature>
<proteinExistence type="predicted"/>
<dbReference type="Proteomes" id="UP000886520">
    <property type="component" value="Chromosome 17"/>
</dbReference>
<feature type="region of interest" description="Disordered" evidence="3">
    <location>
        <begin position="745"/>
        <end position="814"/>
    </location>
</feature>
<dbReference type="GO" id="GO:0008270">
    <property type="term" value="F:zinc ion binding"/>
    <property type="evidence" value="ECO:0007669"/>
    <property type="project" value="UniProtKB-KW"/>
</dbReference>
<feature type="region of interest" description="Disordered" evidence="3">
    <location>
        <begin position="700"/>
        <end position="728"/>
    </location>
</feature>
<feature type="compositionally biased region" description="Pro residues" evidence="3">
    <location>
        <begin position="65"/>
        <end position="82"/>
    </location>
</feature>
<dbReference type="EMBL" id="JABFUD020000017">
    <property type="protein sequence ID" value="KAI5067684.1"/>
    <property type="molecule type" value="Genomic_DNA"/>
</dbReference>
<evidence type="ECO:0000259" key="5">
    <source>
        <dbReference type="PROSITE" id="PS50128"/>
    </source>
</evidence>
<dbReference type="Gene3D" id="4.10.1000.10">
    <property type="entry name" value="Zinc finger, CCCH-type"/>
    <property type="match status" value="1"/>
</dbReference>
<feature type="region of interest" description="Disordered" evidence="3">
    <location>
        <begin position="180"/>
        <end position="234"/>
    </location>
</feature>
<dbReference type="InterPro" id="IPR000061">
    <property type="entry name" value="Surp"/>
</dbReference>
<feature type="domain" description="C3H1-type" evidence="4">
    <location>
        <begin position="671"/>
        <end position="698"/>
    </location>
</feature>
<feature type="region of interest" description="Disordered" evidence="3">
    <location>
        <begin position="437"/>
        <end position="674"/>
    </location>
</feature>
<name>A0A9D4Z9V1_ADICA</name>
<dbReference type="Gene3D" id="1.10.10.790">
    <property type="entry name" value="Surp module"/>
    <property type="match status" value="1"/>
</dbReference>
<feature type="compositionally biased region" description="Basic and acidic residues" evidence="3">
    <location>
        <begin position="542"/>
        <end position="552"/>
    </location>
</feature>
<evidence type="ECO:0000256" key="3">
    <source>
        <dbReference type="SAM" id="MobiDB-lite"/>
    </source>
</evidence>
<feature type="compositionally biased region" description="Low complexity" evidence="3">
    <location>
        <begin position="83"/>
        <end position="107"/>
    </location>
</feature>
<feature type="region of interest" description="Disordered" evidence="3">
    <location>
        <begin position="1"/>
        <end position="139"/>
    </location>
</feature>
<keyword evidence="2" id="KW-0862">Zinc</keyword>
<feature type="zinc finger region" description="C3H1-type" evidence="2">
    <location>
        <begin position="671"/>
        <end position="698"/>
    </location>
</feature>
<feature type="compositionally biased region" description="Polar residues" evidence="3">
    <location>
        <begin position="514"/>
        <end position="523"/>
    </location>
</feature>
<feature type="compositionally biased region" description="Polar residues" evidence="3">
    <location>
        <begin position="1119"/>
        <end position="1130"/>
    </location>
</feature>
<feature type="region of interest" description="Disordered" evidence="3">
    <location>
        <begin position="1196"/>
        <end position="1246"/>
    </location>
</feature>
<evidence type="ECO:0000313" key="8">
    <source>
        <dbReference type="Proteomes" id="UP000886520"/>
    </source>
</evidence>
<reference evidence="6" key="1">
    <citation type="submission" date="2021-01" db="EMBL/GenBank/DDBJ databases">
        <title>Adiantum capillus-veneris genome.</title>
        <authorList>
            <person name="Fang Y."/>
            <person name="Liao Q."/>
        </authorList>
    </citation>
    <scope>NUCLEOTIDE SEQUENCE</scope>
    <source>
        <strain evidence="6">H3</strain>
        <tissue evidence="6">Leaf</tissue>
    </source>
</reference>
<dbReference type="InterPro" id="IPR057031">
    <property type="entry name" value="SFR19-like_C"/>
</dbReference>
<keyword evidence="2" id="KW-0863">Zinc-finger</keyword>
<dbReference type="GO" id="GO:0006397">
    <property type="term" value="P:mRNA processing"/>
    <property type="evidence" value="ECO:0007669"/>
    <property type="project" value="UniProtKB-KW"/>
</dbReference>
<protein>
    <recommendedName>
        <fullName evidence="9">C3H1-type domain-containing protein</fullName>
    </recommendedName>
</protein>
<gene>
    <name evidence="6" type="ORF">GOP47_0017617</name>
    <name evidence="7" type="ORF">GOP47_0018212</name>
</gene>
<dbReference type="PANTHER" id="PTHR36886">
    <property type="entry name" value="PROTEIN FRIGIDA-ESSENTIAL 1"/>
    <property type="match status" value="1"/>
</dbReference>
<feature type="compositionally biased region" description="Basic and acidic residues" evidence="3">
    <location>
        <begin position="790"/>
        <end position="814"/>
    </location>
</feature>
<keyword evidence="2" id="KW-0479">Metal-binding</keyword>
<keyword evidence="8" id="KW-1185">Reference proteome</keyword>
<evidence type="ECO:0008006" key="9">
    <source>
        <dbReference type="Google" id="ProtNLM"/>
    </source>
</evidence>
<feature type="compositionally biased region" description="Basic and acidic residues" evidence="3">
    <location>
        <begin position="745"/>
        <end position="758"/>
    </location>
</feature>
<evidence type="ECO:0000313" key="6">
    <source>
        <dbReference type="EMBL" id="KAI5067089.1"/>
    </source>
</evidence>
<feature type="compositionally biased region" description="Low complexity" evidence="3">
    <location>
        <begin position="1008"/>
        <end position="1025"/>
    </location>
</feature>
<dbReference type="SUPFAM" id="SSF109905">
    <property type="entry name" value="Surp module (SWAP domain)"/>
    <property type="match status" value="1"/>
</dbReference>
<feature type="compositionally biased region" description="Pro residues" evidence="3">
    <location>
        <begin position="180"/>
        <end position="211"/>
    </location>
</feature>
<dbReference type="SMART" id="SM00356">
    <property type="entry name" value="ZnF_C3H1"/>
    <property type="match status" value="1"/>
</dbReference>
<dbReference type="PROSITE" id="PS50128">
    <property type="entry name" value="SURP"/>
    <property type="match status" value="1"/>
</dbReference>
<evidence type="ECO:0000313" key="7">
    <source>
        <dbReference type="EMBL" id="KAI5067684.1"/>
    </source>
</evidence>
<feature type="region of interest" description="Disordered" evidence="3">
    <location>
        <begin position="314"/>
        <end position="350"/>
    </location>
</feature>
<dbReference type="InterPro" id="IPR035967">
    <property type="entry name" value="SWAP/Surp_sf"/>
</dbReference>
<evidence type="ECO:0000256" key="1">
    <source>
        <dbReference type="ARBA" id="ARBA00022664"/>
    </source>
</evidence>
<dbReference type="EMBL" id="JABFUD020000017">
    <property type="protein sequence ID" value="KAI5067089.1"/>
    <property type="molecule type" value="Genomic_DNA"/>
</dbReference>
<keyword evidence="1" id="KW-0507">mRNA processing</keyword>
<feature type="compositionally biased region" description="Basic residues" evidence="3">
    <location>
        <begin position="608"/>
        <end position="631"/>
    </location>
</feature>
<dbReference type="SMART" id="SM00648">
    <property type="entry name" value="SWAP"/>
    <property type="match status" value="1"/>
</dbReference>
<dbReference type="Pfam" id="PF23030">
    <property type="entry name" value="SCAF11-like_C"/>
    <property type="match status" value="1"/>
</dbReference>
<evidence type="ECO:0000256" key="2">
    <source>
        <dbReference type="PROSITE-ProRule" id="PRU00723"/>
    </source>
</evidence>
<organism evidence="6 8">
    <name type="scientific">Adiantum capillus-veneris</name>
    <name type="common">Maidenhair fern</name>
    <dbReference type="NCBI Taxonomy" id="13818"/>
    <lineage>
        <taxon>Eukaryota</taxon>
        <taxon>Viridiplantae</taxon>
        <taxon>Streptophyta</taxon>
        <taxon>Embryophyta</taxon>
        <taxon>Tracheophyta</taxon>
        <taxon>Polypodiopsida</taxon>
        <taxon>Polypodiidae</taxon>
        <taxon>Polypodiales</taxon>
        <taxon>Pteridineae</taxon>
        <taxon>Pteridaceae</taxon>
        <taxon>Vittarioideae</taxon>
        <taxon>Adiantum</taxon>
    </lineage>
</organism>
<feature type="compositionally biased region" description="Pro residues" evidence="3">
    <location>
        <begin position="29"/>
        <end position="50"/>
    </location>
</feature>
<dbReference type="InterPro" id="IPR000571">
    <property type="entry name" value="Znf_CCCH"/>
</dbReference>
<evidence type="ECO:0000259" key="4">
    <source>
        <dbReference type="PROSITE" id="PS50103"/>
    </source>
</evidence>
<dbReference type="Pfam" id="PF01805">
    <property type="entry name" value="Surp"/>
    <property type="match status" value="1"/>
</dbReference>
<dbReference type="InterPro" id="IPR052650">
    <property type="entry name" value="Zinc_finger_CCCH"/>
</dbReference>
<accession>A0A9D4Z9V1</accession>
<dbReference type="PANTHER" id="PTHR36886:SF3">
    <property type="entry name" value="PROTEIN FRIGIDA-ESSENTIAL 1"/>
    <property type="match status" value="1"/>
</dbReference>
<comment type="caution">
    <text evidence="6">The sequence shown here is derived from an EMBL/GenBank/DDBJ whole genome shotgun (WGS) entry which is preliminary data.</text>
</comment>
<feature type="compositionally biased region" description="Pro residues" evidence="3">
    <location>
        <begin position="120"/>
        <end position="134"/>
    </location>
</feature>